<dbReference type="Pfam" id="PF07589">
    <property type="entry name" value="PEP-CTERM"/>
    <property type="match status" value="1"/>
</dbReference>
<gene>
    <name evidence="3" type="ORF">QWJ38_06805</name>
</gene>
<comment type="caution">
    <text evidence="3">The sequence shown here is derived from an EMBL/GenBank/DDBJ whole genome shotgun (WGS) entry which is preliminary data.</text>
</comment>
<feature type="chain" id="PRO_5045408697" evidence="1">
    <location>
        <begin position="24"/>
        <end position="281"/>
    </location>
</feature>
<accession>A0ABT8DPA0</accession>
<sequence>MKQKMSKRLIALALLAAAGAAQAATSLHNGDFAFTGVNGNTTVGGWSFVAFVDITAGTTIYFTDTNVLQTPTSSGVFSTTAETFWSWTAARDVAAGTSVALLGTGVNGQYAARSGAAGGTANGTVTNLNGGASNISSGGDVLYAYQAASYAANYQPSAITFLGAISNRTTPFASSDNPAGAGLSGIQLRDYRIDAATATRYTQFTKQVTSSDTPYASLAELKSALAVNGNWTTVAASNTTPIVSDVLAAAPVTAVPEPSSYALLLAGLGVVGTIARRRRTD</sequence>
<name>A0ABT8DPA0_9BURK</name>
<protein>
    <submittedName>
        <fullName evidence="3">PEP-CTERM sorting domain-containing protein</fullName>
    </submittedName>
</protein>
<dbReference type="NCBIfam" id="TIGR02595">
    <property type="entry name" value="PEP_CTERM"/>
    <property type="match status" value="1"/>
</dbReference>
<reference evidence="3 4" key="1">
    <citation type="submission" date="2023-06" db="EMBL/GenBank/DDBJ databases">
        <title>Pelomonas sp. PFR6 16S ribosomal RNA gene Genome sequencing and assembly.</title>
        <authorList>
            <person name="Woo H."/>
        </authorList>
    </citation>
    <scope>NUCLEOTIDE SEQUENCE [LARGE SCALE GENOMIC DNA]</scope>
    <source>
        <strain evidence="3 4">PFR6</strain>
    </source>
</reference>
<dbReference type="Proteomes" id="UP001228044">
    <property type="component" value="Unassembled WGS sequence"/>
</dbReference>
<dbReference type="InterPro" id="IPR013424">
    <property type="entry name" value="Ice-binding_C"/>
</dbReference>
<dbReference type="RefSeq" id="WP_290358305.1">
    <property type="nucleotide sequence ID" value="NZ_JAUHHC010000002.1"/>
</dbReference>
<evidence type="ECO:0000256" key="1">
    <source>
        <dbReference type="SAM" id="SignalP"/>
    </source>
</evidence>
<feature type="signal peptide" evidence="1">
    <location>
        <begin position="1"/>
        <end position="23"/>
    </location>
</feature>
<evidence type="ECO:0000313" key="3">
    <source>
        <dbReference type="EMBL" id="MDN3919987.1"/>
    </source>
</evidence>
<proteinExistence type="predicted"/>
<evidence type="ECO:0000313" key="4">
    <source>
        <dbReference type="Proteomes" id="UP001228044"/>
    </source>
</evidence>
<evidence type="ECO:0000259" key="2">
    <source>
        <dbReference type="Pfam" id="PF07589"/>
    </source>
</evidence>
<dbReference type="EMBL" id="JAUHHC010000002">
    <property type="protein sequence ID" value="MDN3919987.1"/>
    <property type="molecule type" value="Genomic_DNA"/>
</dbReference>
<keyword evidence="4" id="KW-1185">Reference proteome</keyword>
<organism evidence="3 4">
    <name type="scientific">Roseateles violae</name>
    <dbReference type="NCBI Taxonomy" id="3058042"/>
    <lineage>
        <taxon>Bacteria</taxon>
        <taxon>Pseudomonadati</taxon>
        <taxon>Pseudomonadota</taxon>
        <taxon>Betaproteobacteria</taxon>
        <taxon>Burkholderiales</taxon>
        <taxon>Sphaerotilaceae</taxon>
        <taxon>Roseateles</taxon>
    </lineage>
</organism>
<feature type="domain" description="Ice-binding protein C-terminal" evidence="2">
    <location>
        <begin position="254"/>
        <end position="279"/>
    </location>
</feature>
<keyword evidence="1" id="KW-0732">Signal</keyword>